<reference evidence="2 3" key="1">
    <citation type="journal article" date="2023" name="Plant Biotechnol. J.">
        <title>Chromosome-level wild Hevea brasiliensis genome provides new tools for genomic-assisted breeding and valuable loci to elevate rubber yield.</title>
        <authorList>
            <person name="Cheng H."/>
            <person name="Song X."/>
            <person name="Hu Y."/>
            <person name="Wu T."/>
            <person name="Yang Q."/>
            <person name="An Z."/>
            <person name="Feng S."/>
            <person name="Deng Z."/>
            <person name="Wu W."/>
            <person name="Zeng X."/>
            <person name="Tu M."/>
            <person name="Wang X."/>
            <person name="Huang H."/>
        </authorList>
    </citation>
    <scope>NUCLEOTIDE SEQUENCE [LARGE SCALE GENOMIC DNA]</scope>
    <source>
        <strain evidence="2">MT/VB/25A 57/8</strain>
    </source>
</reference>
<proteinExistence type="predicted"/>
<evidence type="ECO:0000313" key="2">
    <source>
        <dbReference type="EMBL" id="KAJ9129148.1"/>
    </source>
</evidence>
<keyword evidence="3" id="KW-1185">Reference proteome</keyword>
<feature type="transmembrane region" description="Helical" evidence="1">
    <location>
        <begin position="182"/>
        <end position="204"/>
    </location>
</feature>
<evidence type="ECO:0000256" key="1">
    <source>
        <dbReference type="SAM" id="Phobius"/>
    </source>
</evidence>
<evidence type="ECO:0000313" key="3">
    <source>
        <dbReference type="Proteomes" id="UP001174677"/>
    </source>
</evidence>
<protein>
    <submittedName>
        <fullName evidence="2">Uncharacterized protein</fullName>
    </submittedName>
</protein>
<gene>
    <name evidence="2" type="ORF">P3X46_034066</name>
</gene>
<comment type="caution">
    <text evidence="2">The sequence shown here is derived from an EMBL/GenBank/DDBJ whole genome shotgun (WGS) entry which is preliminary data.</text>
</comment>
<sequence>MRNILGITYELSQTLQRKYQDIVNAMTLVKIAKQRLQSMRDEGWNSLFDDLTVFCSKHNIEVPSMDDMYVLLANMHHYQVQVFYAVIDLQLQELNNHSNEVNTELLLCVACLSQNDSFSAFDKEKLLRFTQFYPIEFSIVQLVALDNQLETYILDIKSNAKFSNLIGISNLAEKMVKTKRNVLYPLVYRLITLTLILLVAIASVERAFLI</sequence>
<keyword evidence="1" id="KW-0812">Transmembrane</keyword>
<dbReference type="Proteomes" id="UP001174677">
    <property type="component" value="Unassembled WGS sequence"/>
</dbReference>
<dbReference type="EMBL" id="JARPOI010000237">
    <property type="protein sequence ID" value="KAJ9129148.1"/>
    <property type="molecule type" value="Genomic_DNA"/>
</dbReference>
<organism evidence="2 3">
    <name type="scientific">Hevea brasiliensis</name>
    <name type="common">Para rubber tree</name>
    <name type="synonym">Siphonia brasiliensis</name>
    <dbReference type="NCBI Taxonomy" id="3981"/>
    <lineage>
        <taxon>Eukaryota</taxon>
        <taxon>Viridiplantae</taxon>
        <taxon>Streptophyta</taxon>
        <taxon>Embryophyta</taxon>
        <taxon>Tracheophyta</taxon>
        <taxon>Spermatophyta</taxon>
        <taxon>Magnoliopsida</taxon>
        <taxon>eudicotyledons</taxon>
        <taxon>Gunneridae</taxon>
        <taxon>Pentapetalae</taxon>
        <taxon>rosids</taxon>
        <taxon>fabids</taxon>
        <taxon>Malpighiales</taxon>
        <taxon>Euphorbiaceae</taxon>
        <taxon>Crotonoideae</taxon>
        <taxon>Micrandreae</taxon>
        <taxon>Hevea</taxon>
    </lineage>
</organism>
<name>A0ABQ9KA79_HEVBR</name>
<dbReference type="PANTHER" id="PTHR11697:SF230">
    <property type="entry name" value="ZINC FINGER, MYM DOMAIN CONTAINING 1"/>
    <property type="match status" value="1"/>
</dbReference>
<dbReference type="InterPro" id="IPR055298">
    <property type="entry name" value="AtLOH3-like"/>
</dbReference>
<accession>A0ABQ9KA79</accession>
<dbReference type="PANTHER" id="PTHR11697">
    <property type="entry name" value="GENERAL TRANSCRIPTION FACTOR 2-RELATED ZINC FINGER PROTEIN"/>
    <property type="match status" value="1"/>
</dbReference>
<keyword evidence="1" id="KW-0472">Membrane</keyword>
<keyword evidence="1" id="KW-1133">Transmembrane helix</keyword>